<evidence type="ECO:0000313" key="7">
    <source>
        <dbReference type="Proteomes" id="UP000070092"/>
    </source>
</evidence>
<dbReference type="InterPro" id="IPR001017">
    <property type="entry name" value="DH_E1"/>
</dbReference>
<evidence type="ECO:0000256" key="3">
    <source>
        <dbReference type="ARBA" id="ARBA00023052"/>
    </source>
</evidence>
<evidence type="ECO:0000313" key="6">
    <source>
        <dbReference type="EMBL" id="KWZ80535.1"/>
    </source>
</evidence>
<gene>
    <name evidence="6" type="ORF">HMPREF3196_01675</name>
</gene>
<dbReference type="InterPro" id="IPR050642">
    <property type="entry name" value="PDH_E1_Alpha_Subunit"/>
</dbReference>
<organism evidence="6 7">
    <name type="scientific">Bifidobacterium bifidum</name>
    <dbReference type="NCBI Taxonomy" id="1681"/>
    <lineage>
        <taxon>Bacteria</taxon>
        <taxon>Bacillati</taxon>
        <taxon>Actinomycetota</taxon>
        <taxon>Actinomycetes</taxon>
        <taxon>Bifidobacteriales</taxon>
        <taxon>Bifidobacteriaceae</taxon>
        <taxon>Bifidobacterium</taxon>
    </lineage>
</organism>
<dbReference type="Gene3D" id="3.40.50.970">
    <property type="match status" value="1"/>
</dbReference>
<dbReference type="CDD" id="cd02000">
    <property type="entry name" value="TPP_E1_PDC_ADC_BCADC"/>
    <property type="match status" value="1"/>
</dbReference>
<dbReference type="GO" id="GO:0000287">
    <property type="term" value="F:magnesium ion binding"/>
    <property type="evidence" value="ECO:0007669"/>
    <property type="project" value="UniProtKB-ARBA"/>
</dbReference>
<dbReference type="InterPro" id="IPR029061">
    <property type="entry name" value="THDP-binding"/>
</dbReference>
<proteinExistence type="predicted"/>
<sequence>MASVKDGRTGRQTDHAGDGHAATIPAQGPAQVGTGPRAAHIQQETNQGTYESPHIMSTPLTTQQAVDLYTTMRKIRRFEETVKAHIGKEIVGPAHLYIGEEAVATGVCSNLTHHDYVTSTHRGHGHTLAKGARVDRSLAELYGRATGYCKGKGGSMHLADFSVGMLGANGVVGGGFNIATGAALAIKQRHGSDVAVCFFGDGASSRGTFHEAVNLAASWKLPVIYVCENNAWASTTRFDDIKNVDYLSERAQGYGIPGVTVDGNDVESVRDASAKLIDRARRGDGPSILECKTYRRDGHFITDPQKYRSQEEVEEWKLYNDPIDRFRRKILLEGVVTQDDLDAAEEQLDQEFAQALEFAVNSPFPKAEDALDDVFSGEVNLYE</sequence>
<dbReference type="GO" id="GO:0004739">
    <property type="term" value="F:pyruvate dehydrogenase (acetyl-transferring) activity"/>
    <property type="evidence" value="ECO:0007669"/>
    <property type="project" value="TreeGrafter"/>
</dbReference>
<feature type="region of interest" description="Disordered" evidence="4">
    <location>
        <begin position="1"/>
        <end position="39"/>
    </location>
</feature>
<evidence type="ECO:0000259" key="5">
    <source>
        <dbReference type="Pfam" id="PF00676"/>
    </source>
</evidence>
<feature type="compositionally biased region" description="Basic and acidic residues" evidence="4">
    <location>
        <begin position="1"/>
        <end position="18"/>
    </location>
</feature>
<dbReference type="PANTHER" id="PTHR11516:SF60">
    <property type="entry name" value="PYRUVATE DEHYDROGENASE E1 COMPONENT SUBUNIT ALPHA"/>
    <property type="match status" value="1"/>
</dbReference>
<accession>A0A133KM04</accession>
<keyword evidence="3" id="KW-0786">Thiamine pyrophosphate</keyword>
<reference evidence="6 7" key="1">
    <citation type="submission" date="2016-01" db="EMBL/GenBank/DDBJ databases">
        <authorList>
            <person name="Oliw E.H."/>
        </authorList>
    </citation>
    <scope>NUCLEOTIDE SEQUENCE [LARGE SCALE GENOMIC DNA]</scope>
    <source>
        <strain evidence="6 7">MJR8628B</strain>
    </source>
</reference>
<dbReference type="SUPFAM" id="SSF52518">
    <property type="entry name" value="Thiamin diphosphate-binding fold (THDP-binding)"/>
    <property type="match status" value="1"/>
</dbReference>
<comment type="caution">
    <text evidence="6">The sequence shown here is derived from an EMBL/GenBank/DDBJ whole genome shotgun (WGS) entry which is preliminary data.</text>
</comment>
<dbReference type="Proteomes" id="UP000070092">
    <property type="component" value="Unassembled WGS sequence"/>
</dbReference>
<evidence type="ECO:0000256" key="2">
    <source>
        <dbReference type="ARBA" id="ARBA00023002"/>
    </source>
</evidence>
<dbReference type="Pfam" id="PF00676">
    <property type="entry name" value="E1_dh"/>
    <property type="match status" value="1"/>
</dbReference>
<dbReference type="PANTHER" id="PTHR11516">
    <property type="entry name" value="PYRUVATE DEHYDROGENASE E1 COMPONENT, ALPHA SUBUNIT BACTERIAL AND ORGANELLAR"/>
    <property type="match status" value="1"/>
</dbReference>
<evidence type="ECO:0000256" key="4">
    <source>
        <dbReference type="SAM" id="MobiDB-lite"/>
    </source>
</evidence>
<protein>
    <submittedName>
        <fullName evidence="6">Putative TPP-dependent acetoin dehydrogenase complex, E1 component, alpha subunit</fullName>
    </submittedName>
</protein>
<name>A0A133KM04_BIFBI</name>
<dbReference type="GO" id="GO:0006086">
    <property type="term" value="P:pyruvate decarboxylation to acetyl-CoA"/>
    <property type="evidence" value="ECO:0007669"/>
    <property type="project" value="TreeGrafter"/>
</dbReference>
<dbReference type="AlphaFoldDB" id="A0A133KM04"/>
<feature type="domain" description="Dehydrogenase E1 component" evidence="5">
    <location>
        <begin position="71"/>
        <end position="367"/>
    </location>
</feature>
<keyword evidence="2" id="KW-0560">Oxidoreductase</keyword>
<dbReference type="PATRIC" id="fig|1681.53.peg.1640"/>
<dbReference type="EMBL" id="LRPO01000044">
    <property type="protein sequence ID" value="KWZ80535.1"/>
    <property type="molecule type" value="Genomic_DNA"/>
</dbReference>
<comment type="cofactor">
    <cofactor evidence="1">
        <name>thiamine diphosphate</name>
        <dbReference type="ChEBI" id="CHEBI:58937"/>
    </cofactor>
</comment>
<evidence type="ECO:0000256" key="1">
    <source>
        <dbReference type="ARBA" id="ARBA00001964"/>
    </source>
</evidence>